<keyword evidence="20" id="KW-1185">Reference proteome</keyword>
<evidence type="ECO:0000256" key="11">
    <source>
        <dbReference type="ARBA" id="ARBA00023049"/>
    </source>
</evidence>
<comment type="caution">
    <text evidence="19">The sequence shown here is derived from an EMBL/GenBank/DDBJ whole genome shotgun (WGS) entry which is preliminary data.</text>
</comment>
<dbReference type="Gene3D" id="3.40.630.10">
    <property type="entry name" value="Zn peptidases"/>
    <property type="match status" value="1"/>
</dbReference>
<proteinExistence type="inferred from homology"/>
<dbReference type="EMBL" id="CATQJA010002706">
    <property type="protein sequence ID" value="CAJ0585642.1"/>
    <property type="molecule type" value="Genomic_DNA"/>
</dbReference>
<sequence>MEIRRRVPAGYDAASEKLVYASQTETVDFEPEKLEVTNLGFRHWFLLVVFVAGIYGGVIYLHRRMPPVVDDVHFNQFSETHARALLKELTAIGPRPSGSDSLERAALNLLLRQLDAVESNVTAIGVNRVERDVQRPTGCFDLKFLSSFTLCYEKVTNLVVRIGSKGKPSDSALLLNCHFDTMPDTPGATDDGVSCAIMMEILNVLAHSKEPLENDVIFLFNGAEENFLQGAHGFIEQHPWRHSIKAFINLEGTGSGGREILFQAGPGNSWLLQTYLEAAPHPFCSVLAQEVFQSGIIPSDTDFRIFRDHGRVSGLDIAYTKNGWVYHTEFDEEWRIEPGAIQRAGENILAVVRKIITSPYLRQAADFDEGNRWVFYDVIGLFTVYYTVAAGQCFNYAAAFFVVVLVAFRLRKGTYGFSDIFEALVHHLLALIAMVLTMVAVVTAVISLDMVMCWYALPETIGGLYVLPMLIAGAATHSYFASTTKMRSAEMAHCDSVLLVFAFLLFVMTASKIASAFFIFNYVLFPLLKDPLICLLGIFGIVEHVTPKVVFYAQMVCYAPIIVFAVYAISQCVDFFVPVMGRLGNAVNPELVMAPLALVIAYTFILFTSNLIYISRKMNYLIKLALCGFLLFFACLSMTSLGFPYKYSHENPRLRRIIALHASRSVHDFSGARTAHDTGLFIQSLDYRGVADLPAHSFLSGSEPPNCDHTKDEYCQLPYYTAIHELFPPSHSRWIAVPAYPKVPYPIDVKLVDRERVGDTKLRLYFELRGGYDKMSLHVTPLGNYELSTWSFTPMNLETFGRRTTYFVFMTYGAERPEVRKFWIELEDNKSATLPDPEKEPSLELAVASHHAHGPHQHSETLMQLRELIKSRRQGPQQAIGWWRWGITMVGGNSEIVIHKY</sequence>
<keyword evidence="4" id="KW-0645">Protease</keyword>
<dbReference type="InterPro" id="IPR007484">
    <property type="entry name" value="Peptidase_M28"/>
</dbReference>
<feature type="domain" description="Endoplasmic reticulum metallopeptidase 1-like C-terminal" evidence="17">
    <location>
        <begin position="652"/>
        <end position="865"/>
    </location>
</feature>
<dbReference type="Proteomes" id="UP001177023">
    <property type="component" value="Unassembled WGS sequence"/>
</dbReference>
<evidence type="ECO:0000256" key="3">
    <source>
        <dbReference type="ARBA" id="ARBA00010918"/>
    </source>
</evidence>
<dbReference type="GO" id="GO:0006508">
    <property type="term" value="P:proteolysis"/>
    <property type="evidence" value="ECO:0007669"/>
    <property type="project" value="UniProtKB-KW"/>
</dbReference>
<gene>
    <name evidence="19" type="ORF">MSPICULIGERA_LOCUS23654</name>
</gene>
<evidence type="ECO:0000259" key="18">
    <source>
        <dbReference type="Pfam" id="PF22249"/>
    </source>
</evidence>
<keyword evidence="12 15" id="KW-0472">Membrane</keyword>
<comment type="cofactor">
    <cofactor evidence="1">
        <name>Zn(2+)</name>
        <dbReference type="ChEBI" id="CHEBI:29105"/>
    </cofactor>
</comment>
<accession>A0AA36DFA2</accession>
<evidence type="ECO:0000256" key="8">
    <source>
        <dbReference type="ARBA" id="ARBA00022824"/>
    </source>
</evidence>
<keyword evidence="7" id="KW-0378">Hydrolase</keyword>
<dbReference type="InterPro" id="IPR045175">
    <property type="entry name" value="M28_fam"/>
</dbReference>
<feature type="transmembrane region" description="Helical" evidence="15">
    <location>
        <begin position="43"/>
        <end position="61"/>
    </location>
</feature>
<evidence type="ECO:0000256" key="7">
    <source>
        <dbReference type="ARBA" id="ARBA00022801"/>
    </source>
</evidence>
<evidence type="ECO:0000256" key="15">
    <source>
        <dbReference type="SAM" id="Phobius"/>
    </source>
</evidence>
<feature type="transmembrane region" description="Helical" evidence="15">
    <location>
        <begin position="463"/>
        <end position="482"/>
    </location>
</feature>
<keyword evidence="5 15" id="KW-0812">Transmembrane</keyword>
<evidence type="ECO:0000256" key="2">
    <source>
        <dbReference type="ARBA" id="ARBA00004477"/>
    </source>
</evidence>
<comment type="similarity">
    <text evidence="3">Belongs to the peptidase M28 family.</text>
</comment>
<reference evidence="19" key="1">
    <citation type="submission" date="2023-06" db="EMBL/GenBank/DDBJ databases">
        <authorList>
            <person name="Delattre M."/>
        </authorList>
    </citation>
    <scope>NUCLEOTIDE SEQUENCE</scope>
    <source>
        <strain evidence="19">AF72</strain>
    </source>
</reference>
<dbReference type="AlphaFoldDB" id="A0AA36DFA2"/>
<feature type="transmembrane region" description="Helical" evidence="15">
    <location>
        <begin position="494"/>
        <end position="513"/>
    </location>
</feature>
<keyword evidence="10 15" id="KW-1133">Transmembrane helix</keyword>
<keyword evidence="8" id="KW-0256">Endoplasmic reticulum</keyword>
<feature type="transmembrane region" description="Helical" evidence="15">
    <location>
        <begin position="519"/>
        <end position="542"/>
    </location>
</feature>
<evidence type="ECO:0000256" key="12">
    <source>
        <dbReference type="ARBA" id="ARBA00023136"/>
    </source>
</evidence>
<evidence type="ECO:0000256" key="10">
    <source>
        <dbReference type="ARBA" id="ARBA00022989"/>
    </source>
</evidence>
<evidence type="ECO:0000313" key="20">
    <source>
        <dbReference type="Proteomes" id="UP001177023"/>
    </source>
</evidence>
<feature type="transmembrane region" description="Helical" evidence="15">
    <location>
        <begin position="428"/>
        <end position="457"/>
    </location>
</feature>
<comment type="subcellular location">
    <subcellularLocation>
        <location evidence="2">Endoplasmic reticulum membrane</location>
        <topology evidence="2">Multi-pass membrane protein</topology>
    </subcellularLocation>
</comment>
<feature type="transmembrane region" description="Helical" evidence="15">
    <location>
        <begin position="549"/>
        <end position="571"/>
    </location>
</feature>
<dbReference type="InterPro" id="IPR053973">
    <property type="entry name" value="ERMP1-like_C"/>
</dbReference>
<dbReference type="CDD" id="cd03875">
    <property type="entry name" value="M28_Fxna_like"/>
    <property type="match status" value="1"/>
</dbReference>
<dbReference type="GO" id="GO:0046872">
    <property type="term" value="F:metal ion binding"/>
    <property type="evidence" value="ECO:0007669"/>
    <property type="project" value="UniProtKB-KW"/>
</dbReference>
<feature type="domain" description="Endoplasmic reticulum metallopeptidase 1/1-A TM" evidence="18">
    <location>
        <begin position="419"/>
        <end position="625"/>
    </location>
</feature>
<evidence type="ECO:0000256" key="13">
    <source>
        <dbReference type="ARBA" id="ARBA00023180"/>
    </source>
</evidence>
<dbReference type="PANTHER" id="PTHR12147:SF22">
    <property type="entry name" value="ENDOPLASMIC RETICULUM METALLOPEPTIDASE 1"/>
    <property type="match status" value="1"/>
</dbReference>
<feature type="non-terminal residue" evidence="19">
    <location>
        <position position="1"/>
    </location>
</feature>
<dbReference type="InterPro" id="IPR053974">
    <property type="entry name" value="ERMP1_1-A_TM"/>
</dbReference>
<dbReference type="PANTHER" id="PTHR12147">
    <property type="entry name" value="METALLOPEPTIDASE M28 FAMILY MEMBER"/>
    <property type="match status" value="1"/>
</dbReference>
<protein>
    <recommendedName>
        <fullName evidence="14">FXNA-like protease</fullName>
    </recommendedName>
</protein>
<evidence type="ECO:0000256" key="4">
    <source>
        <dbReference type="ARBA" id="ARBA00022670"/>
    </source>
</evidence>
<dbReference type="FunFam" id="3.40.630.10:FF:000008">
    <property type="entry name" value="Endoplasmic reticulum metallopeptidase 1"/>
    <property type="match status" value="1"/>
</dbReference>
<organism evidence="19 20">
    <name type="scientific">Mesorhabditis spiculigera</name>
    <dbReference type="NCBI Taxonomy" id="96644"/>
    <lineage>
        <taxon>Eukaryota</taxon>
        <taxon>Metazoa</taxon>
        <taxon>Ecdysozoa</taxon>
        <taxon>Nematoda</taxon>
        <taxon>Chromadorea</taxon>
        <taxon>Rhabditida</taxon>
        <taxon>Rhabditina</taxon>
        <taxon>Rhabditomorpha</taxon>
        <taxon>Rhabditoidea</taxon>
        <taxon>Rhabditidae</taxon>
        <taxon>Mesorhabditinae</taxon>
        <taxon>Mesorhabditis</taxon>
    </lineage>
</organism>
<evidence type="ECO:0000256" key="5">
    <source>
        <dbReference type="ARBA" id="ARBA00022692"/>
    </source>
</evidence>
<evidence type="ECO:0000256" key="9">
    <source>
        <dbReference type="ARBA" id="ARBA00022833"/>
    </source>
</evidence>
<dbReference type="Pfam" id="PF04389">
    <property type="entry name" value="Peptidase_M28"/>
    <property type="match status" value="1"/>
</dbReference>
<feature type="transmembrane region" description="Helical" evidence="15">
    <location>
        <begin position="591"/>
        <end position="613"/>
    </location>
</feature>
<dbReference type="GO" id="GO:0008235">
    <property type="term" value="F:metalloexopeptidase activity"/>
    <property type="evidence" value="ECO:0007669"/>
    <property type="project" value="InterPro"/>
</dbReference>
<keyword evidence="11" id="KW-0482">Metalloprotease</keyword>
<feature type="transmembrane region" description="Helical" evidence="15">
    <location>
        <begin position="384"/>
        <end position="408"/>
    </location>
</feature>
<dbReference type="SUPFAM" id="SSF53187">
    <property type="entry name" value="Zn-dependent exopeptidases"/>
    <property type="match status" value="1"/>
</dbReference>
<evidence type="ECO:0000256" key="6">
    <source>
        <dbReference type="ARBA" id="ARBA00022723"/>
    </source>
</evidence>
<feature type="domain" description="Peptidase M28" evidence="16">
    <location>
        <begin position="157"/>
        <end position="352"/>
    </location>
</feature>
<dbReference type="Pfam" id="PF22248">
    <property type="entry name" value="ERMP1_C"/>
    <property type="match status" value="1"/>
</dbReference>
<name>A0AA36DFA2_9BILA</name>
<keyword evidence="13" id="KW-0325">Glycoprotein</keyword>
<dbReference type="Pfam" id="PF22249">
    <property type="entry name" value="ERMP1-TM"/>
    <property type="match status" value="1"/>
</dbReference>
<evidence type="ECO:0000313" key="19">
    <source>
        <dbReference type="EMBL" id="CAJ0585642.1"/>
    </source>
</evidence>
<feature type="transmembrane region" description="Helical" evidence="15">
    <location>
        <begin position="620"/>
        <end position="645"/>
    </location>
</feature>
<keyword evidence="9" id="KW-0862">Zinc</keyword>
<evidence type="ECO:0000256" key="1">
    <source>
        <dbReference type="ARBA" id="ARBA00001947"/>
    </source>
</evidence>
<evidence type="ECO:0000259" key="16">
    <source>
        <dbReference type="Pfam" id="PF04389"/>
    </source>
</evidence>
<evidence type="ECO:0000256" key="14">
    <source>
        <dbReference type="ARBA" id="ARBA00078796"/>
    </source>
</evidence>
<dbReference type="GO" id="GO:0005789">
    <property type="term" value="C:endoplasmic reticulum membrane"/>
    <property type="evidence" value="ECO:0007669"/>
    <property type="project" value="UniProtKB-SubCell"/>
</dbReference>
<keyword evidence="6" id="KW-0479">Metal-binding</keyword>
<dbReference type="InterPro" id="IPR048024">
    <property type="entry name" value="Fxna-like_M28_dom"/>
</dbReference>
<evidence type="ECO:0000259" key="17">
    <source>
        <dbReference type="Pfam" id="PF22248"/>
    </source>
</evidence>